<dbReference type="SUPFAM" id="SSF50129">
    <property type="entry name" value="GroES-like"/>
    <property type="match status" value="1"/>
</dbReference>
<reference evidence="3 4" key="1">
    <citation type="submission" date="2016-07" db="EMBL/GenBank/DDBJ databases">
        <title>Pervasive Adenine N6-methylation of Active Genes in Fungi.</title>
        <authorList>
            <consortium name="DOE Joint Genome Institute"/>
            <person name="Mondo S.J."/>
            <person name="Dannebaum R.O."/>
            <person name="Kuo R.C."/>
            <person name="Labutti K."/>
            <person name="Haridas S."/>
            <person name="Kuo A."/>
            <person name="Salamov A."/>
            <person name="Ahrendt S.R."/>
            <person name="Lipzen A."/>
            <person name="Sullivan W."/>
            <person name="Andreopoulos W.B."/>
            <person name="Clum A."/>
            <person name="Lindquist E."/>
            <person name="Daum C."/>
            <person name="Ramamoorthy G.K."/>
            <person name="Gryganskyi A."/>
            <person name="Culley D."/>
            <person name="Magnuson J.K."/>
            <person name="James T.Y."/>
            <person name="O'Malley M.A."/>
            <person name="Stajich J.E."/>
            <person name="Spatafora J.W."/>
            <person name="Visel A."/>
            <person name="Grigoriev I.V."/>
        </authorList>
    </citation>
    <scope>NUCLEOTIDE SEQUENCE [LARGE SCALE GENOMIC DNA]</scope>
    <source>
        <strain evidence="3 4">62-1032</strain>
    </source>
</reference>
<keyword evidence="1" id="KW-0560">Oxidoreductase</keyword>
<dbReference type="OrthoDB" id="809632at2759"/>
<dbReference type="PANTHER" id="PTHR43205:SF7">
    <property type="entry name" value="PROSTAGLANDIN REDUCTASE 1"/>
    <property type="match status" value="1"/>
</dbReference>
<dbReference type="InterPro" id="IPR036291">
    <property type="entry name" value="NAD(P)-bd_dom_sf"/>
</dbReference>
<dbReference type="EMBL" id="MCGR01000016">
    <property type="protein sequence ID" value="ORY85356.1"/>
    <property type="molecule type" value="Genomic_DNA"/>
</dbReference>
<dbReference type="SUPFAM" id="SSF51735">
    <property type="entry name" value="NAD(P)-binding Rossmann-fold domains"/>
    <property type="match status" value="1"/>
</dbReference>
<dbReference type="InParanoid" id="A0A1Y2FQ71"/>
<dbReference type="InterPro" id="IPR013149">
    <property type="entry name" value="ADH-like_C"/>
</dbReference>
<dbReference type="InterPro" id="IPR045010">
    <property type="entry name" value="MDR_fam"/>
</dbReference>
<dbReference type="FunFam" id="3.40.50.720:FF:000121">
    <property type="entry name" value="Prostaglandin reductase 2"/>
    <property type="match status" value="1"/>
</dbReference>
<dbReference type="InterPro" id="IPR041694">
    <property type="entry name" value="ADH_N_2"/>
</dbReference>
<dbReference type="SMART" id="SM00829">
    <property type="entry name" value="PKS_ER"/>
    <property type="match status" value="1"/>
</dbReference>
<dbReference type="FunCoup" id="A0A1Y2FQ71">
    <property type="interactions" value="65"/>
</dbReference>
<dbReference type="Gene3D" id="3.90.180.10">
    <property type="entry name" value="Medium-chain alcohol dehydrogenases, catalytic domain"/>
    <property type="match status" value="1"/>
</dbReference>
<protein>
    <recommendedName>
        <fullName evidence="2">Enoyl reductase (ER) domain-containing protein</fullName>
    </recommendedName>
</protein>
<evidence type="ECO:0000256" key="1">
    <source>
        <dbReference type="ARBA" id="ARBA00023002"/>
    </source>
</evidence>
<dbReference type="Gene3D" id="3.40.50.720">
    <property type="entry name" value="NAD(P)-binding Rossmann-like Domain"/>
    <property type="match status" value="1"/>
</dbReference>
<organism evidence="3 4">
    <name type="scientific">Leucosporidium creatinivorum</name>
    <dbReference type="NCBI Taxonomy" id="106004"/>
    <lineage>
        <taxon>Eukaryota</taxon>
        <taxon>Fungi</taxon>
        <taxon>Dikarya</taxon>
        <taxon>Basidiomycota</taxon>
        <taxon>Pucciniomycotina</taxon>
        <taxon>Microbotryomycetes</taxon>
        <taxon>Leucosporidiales</taxon>
        <taxon>Leucosporidium</taxon>
    </lineage>
</organism>
<dbReference type="Proteomes" id="UP000193467">
    <property type="component" value="Unassembled WGS sequence"/>
</dbReference>
<dbReference type="Pfam" id="PF00107">
    <property type="entry name" value="ADH_zinc_N"/>
    <property type="match status" value="1"/>
</dbReference>
<keyword evidence="4" id="KW-1185">Reference proteome</keyword>
<gene>
    <name evidence="3" type="ORF">BCR35DRAFT_277888</name>
</gene>
<dbReference type="AlphaFoldDB" id="A0A1Y2FQ71"/>
<accession>A0A1Y2FQ71</accession>
<dbReference type="PANTHER" id="PTHR43205">
    <property type="entry name" value="PROSTAGLANDIN REDUCTASE"/>
    <property type="match status" value="1"/>
</dbReference>
<proteinExistence type="predicted"/>
<dbReference type="InterPro" id="IPR011032">
    <property type="entry name" value="GroES-like_sf"/>
</dbReference>
<dbReference type="Pfam" id="PF16884">
    <property type="entry name" value="ADH_N_2"/>
    <property type="match status" value="1"/>
</dbReference>
<feature type="domain" description="Enoyl reductase (ER)" evidence="2">
    <location>
        <begin position="56"/>
        <end position="336"/>
    </location>
</feature>
<dbReference type="CDD" id="cd05288">
    <property type="entry name" value="PGDH"/>
    <property type="match status" value="1"/>
</dbReference>
<name>A0A1Y2FQ71_9BASI</name>
<dbReference type="InterPro" id="IPR020843">
    <property type="entry name" value="ER"/>
</dbReference>
<comment type="caution">
    <text evidence="3">The sequence shown here is derived from an EMBL/GenBank/DDBJ whole genome shotgun (WGS) entry which is preliminary data.</text>
</comment>
<evidence type="ECO:0000259" key="2">
    <source>
        <dbReference type="SMART" id="SM00829"/>
    </source>
</evidence>
<evidence type="ECO:0000313" key="4">
    <source>
        <dbReference type="Proteomes" id="UP000193467"/>
    </source>
</evidence>
<dbReference type="GO" id="GO:0016628">
    <property type="term" value="F:oxidoreductase activity, acting on the CH-CH group of donors, NAD or NADP as acceptor"/>
    <property type="evidence" value="ECO:0007669"/>
    <property type="project" value="InterPro"/>
</dbReference>
<dbReference type="STRING" id="106004.A0A1Y2FQ71"/>
<sequence length="339" mass="36961">MPNTSLMYLQVPKGAPVPGQDLKKVTDDSFDPETAALHGGILLQTLALDLSPYMRGRMRDPSIKSYSPAMPLNQPVQTLGFAKVLRSESEGFKVGQTVRGYMNMSTYVVLPAQYLAGVKVIENKAGLPSTTMLGGAGMPGYTAWWSYKNIGLPKKGEAIFISAAAGAVGQIVGQLAKQDGLKVIGSAGSDDKVKFIKEELAFDVAFNYKKESTAEILKEHPFDIYYDNVGGETLDEAFMHINNHGRIIACGAVSQYNKTADERYGIKNSMQIVAKQLTMRGFIMDADKDLTDFYEQMPELIASGKIKVREAVYKGLDDGEAFRDLLDGTAEGKVVISME</sequence>
<evidence type="ECO:0000313" key="3">
    <source>
        <dbReference type="EMBL" id="ORY85356.1"/>
    </source>
</evidence>